<evidence type="ECO:0000256" key="12">
    <source>
        <dbReference type="ARBA" id="ARBA00023146"/>
    </source>
</evidence>
<dbReference type="SUPFAM" id="SSF55681">
    <property type="entry name" value="Class II aaRS and biotin synthetases"/>
    <property type="match status" value="1"/>
</dbReference>
<evidence type="ECO:0000256" key="5">
    <source>
        <dbReference type="ARBA" id="ARBA00022598"/>
    </source>
</evidence>
<dbReference type="GO" id="GO:0046872">
    <property type="term" value="F:metal ion binding"/>
    <property type="evidence" value="ECO:0007669"/>
    <property type="project" value="UniProtKB-KW"/>
</dbReference>
<dbReference type="SMART" id="SM00863">
    <property type="entry name" value="tRNA_SAD"/>
    <property type="match status" value="1"/>
</dbReference>
<keyword evidence="12 14" id="KW-0030">Aminoacyl-tRNA synthetase</keyword>
<keyword evidence="4 14" id="KW-0820">tRNA-binding</keyword>
<keyword evidence="3 14" id="KW-0963">Cytoplasm</keyword>
<accession>A0AAE5AUI4</accession>
<sequence length="666" mass="75508">MSDTVSLTFPDGSVRSFAAGATGRDVAESISKSLAKKAVAIALDGVVRDLADPVIDGKIEIVTRTDSRALELIRHDTAHVLAEAVQELWPDTQVTIGPVIENGFYYDFARKEPFTLDDLPKIEKKMKEVIQRNQPFRKEVWSREKAREVFAAKGESYKVELIDAIPEDQDIKIYYQGDWFDPCRGPHMASTGQIGTAFKLMKVAGAYWRGDSNNPMLTRIYGTAFAEQEQLDNYLHILAEAEKRDHRKLGREMDLFHFQEEGPGVVFWHGKGWKMFQSLTAYMRRRLANTYQEVNAPQVLDKSLWETSGHWGWYQENMFAVKSAHAFTNPNDPEADQRVFALKPMNCPGHVQIFKHGLKSYRELPVRLAEFGLVHRYEASGALHGLMRVRGFTQDDAHVFCTEEQMAAECLRINDLILSVYEDFGFKEVVVKLSTRPEKRVGSDELWDRAESVMTEVLKAIEEQSGGRIKTGILPGEGAFYGPKFEYTLKDAIGREWQCGTTQVDFNLPERFGAFYIDQHSEKTQPVMIHRAICGSMERFLGILIENFAGHMPLWFAPLQVVVATITSEADDYGRDVAEQLRDAGLEVETDFRNEKINYKVREHSVGKVPVIIVCGKREAEERTVNIRRLGSQDQVSMTLDDAIASLVDEATPPDVKRKRAARKLA</sequence>
<evidence type="ECO:0000256" key="6">
    <source>
        <dbReference type="ARBA" id="ARBA00022723"/>
    </source>
</evidence>
<keyword evidence="6 14" id="KW-0479">Metal-binding</keyword>
<dbReference type="Gene3D" id="3.30.930.10">
    <property type="entry name" value="Bira Bifunctional Protein, Domain 2"/>
    <property type="match status" value="1"/>
</dbReference>
<dbReference type="Pfam" id="PF07973">
    <property type="entry name" value="tRNA_SAD"/>
    <property type="match status" value="1"/>
</dbReference>
<protein>
    <recommendedName>
        <fullName evidence="14">Threonine--tRNA ligase</fullName>
        <ecNumber evidence="14">6.1.1.3</ecNumber>
    </recommendedName>
    <alternativeName>
        <fullName evidence="14">Threonyl-tRNA synthetase</fullName>
        <shortName evidence="14">ThrRS</shortName>
    </alternativeName>
</protein>
<feature type="binding site" evidence="14">
    <location>
        <position position="530"/>
    </location>
    <ligand>
        <name>Zn(2+)</name>
        <dbReference type="ChEBI" id="CHEBI:29105"/>
        <note>catalytic</note>
    </ligand>
</feature>
<dbReference type="Pfam" id="PF02824">
    <property type="entry name" value="TGS"/>
    <property type="match status" value="1"/>
</dbReference>
<comment type="cofactor">
    <cofactor evidence="14">
        <name>Zn(2+)</name>
        <dbReference type="ChEBI" id="CHEBI:29105"/>
    </cofactor>
    <text evidence="14">Binds 1 zinc ion per subunit.</text>
</comment>
<dbReference type="RefSeq" id="WP_156547767.1">
    <property type="nucleotide sequence ID" value="NZ_JABAEJ010000004.1"/>
</dbReference>
<dbReference type="PROSITE" id="PS50862">
    <property type="entry name" value="AA_TRNA_LIGASE_II"/>
    <property type="match status" value="1"/>
</dbReference>
<dbReference type="AlphaFoldDB" id="A0AAE5AUI4"/>
<evidence type="ECO:0000256" key="9">
    <source>
        <dbReference type="ARBA" id="ARBA00022840"/>
    </source>
</evidence>
<evidence type="ECO:0000313" key="18">
    <source>
        <dbReference type="Proteomes" id="UP000436692"/>
    </source>
</evidence>
<evidence type="ECO:0000256" key="7">
    <source>
        <dbReference type="ARBA" id="ARBA00022741"/>
    </source>
</evidence>
<evidence type="ECO:0000256" key="3">
    <source>
        <dbReference type="ARBA" id="ARBA00022490"/>
    </source>
</evidence>
<dbReference type="InterPro" id="IPR012675">
    <property type="entry name" value="Beta-grasp_dom_sf"/>
</dbReference>
<dbReference type="Gene3D" id="3.10.20.30">
    <property type="match status" value="1"/>
</dbReference>
<dbReference type="InterPro" id="IPR045864">
    <property type="entry name" value="aa-tRNA-synth_II/BPL/LPL"/>
</dbReference>
<dbReference type="InterPro" id="IPR004154">
    <property type="entry name" value="Anticodon-bd"/>
</dbReference>
<evidence type="ECO:0000256" key="1">
    <source>
        <dbReference type="ARBA" id="ARBA00008226"/>
    </source>
</evidence>
<dbReference type="InterPro" id="IPR004095">
    <property type="entry name" value="TGS"/>
</dbReference>
<dbReference type="Proteomes" id="UP000436692">
    <property type="component" value="Unassembled WGS sequence"/>
</dbReference>
<evidence type="ECO:0000256" key="10">
    <source>
        <dbReference type="ARBA" id="ARBA00022884"/>
    </source>
</evidence>
<dbReference type="PANTHER" id="PTHR11451">
    <property type="entry name" value="THREONINE-TRNA LIGASE"/>
    <property type="match status" value="1"/>
</dbReference>
<dbReference type="InterPro" id="IPR012947">
    <property type="entry name" value="tRNA_SAD"/>
</dbReference>
<dbReference type="PROSITE" id="PS51880">
    <property type="entry name" value="TGS"/>
    <property type="match status" value="1"/>
</dbReference>
<keyword evidence="9 14" id="KW-0067">ATP-binding</keyword>
<dbReference type="CDD" id="cd00860">
    <property type="entry name" value="ThrRS_anticodon"/>
    <property type="match status" value="1"/>
</dbReference>
<dbReference type="HAMAP" id="MF_00184">
    <property type="entry name" value="Thr_tRNA_synth"/>
    <property type="match status" value="1"/>
</dbReference>
<dbReference type="Gene3D" id="3.40.50.800">
    <property type="entry name" value="Anticodon-binding domain"/>
    <property type="match status" value="1"/>
</dbReference>
<dbReference type="InterPro" id="IPR018163">
    <property type="entry name" value="Thr/Ala-tRNA-synth_IIc_edit"/>
</dbReference>
<dbReference type="GO" id="GO:0006435">
    <property type="term" value="P:threonyl-tRNA aminoacylation"/>
    <property type="evidence" value="ECO:0007669"/>
    <property type="project" value="UniProtKB-UniRule"/>
</dbReference>
<comment type="caution">
    <text evidence="14">Lacks conserved residue(s) required for the propagation of feature annotation.</text>
</comment>
<dbReference type="Pfam" id="PF00587">
    <property type="entry name" value="tRNA-synt_2b"/>
    <property type="match status" value="1"/>
</dbReference>
<evidence type="ECO:0000256" key="8">
    <source>
        <dbReference type="ARBA" id="ARBA00022833"/>
    </source>
</evidence>
<evidence type="ECO:0000259" key="16">
    <source>
        <dbReference type="PROSITE" id="PS51880"/>
    </source>
</evidence>
<dbReference type="SUPFAM" id="SSF52954">
    <property type="entry name" value="Class II aaRS ABD-related"/>
    <property type="match status" value="1"/>
</dbReference>
<dbReference type="InterPro" id="IPR036621">
    <property type="entry name" value="Anticodon-bd_dom_sf"/>
</dbReference>
<feature type="domain" description="Aminoacyl-transfer RNA synthetases class-II family profile" evidence="15">
    <location>
        <begin position="245"/>
        <end position="553"/>
    </location>
</feature>
<feature type="binding site" evidence="14">
    <location>
        <position position="347"/>
    </location>
    <ligand>
        <name>Zn(2+)</name>
        <dbReference type="ChEBI" id="CHEBI:29105"/>
        <note>catalytic</note>
    </ligand>
</feature>
<organism evidence="17 18">
    <name type="scientific">Agrobacterium vitis</name>
    <name type="common">Rhizobium vitis</name>
    <dbReference type="NCBI Taxonomy" id="373"/>
    <lineage>
        <taxon>Bacteria</taxon>
        <taxon>Pseudomonadati</taxon>
        <taxon>Pseudomonadota</taxon>
        <taxon>Alphaproteobacteria</taxon>
        <taxon>Hyphomicrobiales</taxon>
        <taxon>Rhizobiaceae</taxon>
        <taxon>Rhizobium/Agrobacterium group</taxon>
        <taxon>Agrobacterium</taxon>
    </lineage>
</organism>
<dbReference type="Gene3D" id="3.30.980.10">
    <property type="entry name" value="Threonyl-trna Synthetase, Chain A, domain 2"/>
    <property type="match status" value="1"/>
</dbReference>
<evidence type="ECO:0000256" key="2">
    <source>
        <dbReference type="ARBA" id="ARBA00011738"/>
    </source>
</evidence>
<evidence type="ECO:0000256" key="14">
    <source>
        <dbReference type="HAMAP-Rule" id="MF_00184"/>
    </source>
</evidence>
<evidence type="ECO:0000256" key="13">
    <source>
        <dbReference type="ARBA" id="ARBA00049515"/>
    </source>
</evidence>
<dbReference type="InterPro" id="IPR012676">
    <property type="entry name" value="TGS-like"/>
</dbReference>
<feature type="domain" description="TGS" evidence="16">
    <location>
        <begin position="1"/>
        <end position="64"/>
    </location>
</feature>
<dbReference type="InterPro" id="IPR033728">
    <property type="entry name" value="ThrRS_core"/>
</dbReference>
<evidence type="ECO:0000259" key="15">
    <source>
        <dbReference type="PROSITE" id="PS50862"/>
    </source>
</evidence>
<comment type="catalytic activity">
    <reaction evidence="13 14">
        <text>tRNA(Thr) + L-threonine + ATP = L-threonyl-tRNA(Thr) + AMP + diphosphate + H(+)</text>
        <dbReference type="Rhea" id="RHEA:24624"/>
        <dbReference type="Rhea" id="RHEA-COMP:9670"/>
        <dbReference type="Rhea" id="RHEA-COMP:9704"/>
        <dbReference type="ChEBI" id="CHEBI:15378"/>
        <dbReference type="ChEBI" id="CHEBI:30616"/>
        <dbReference type="ChEBI" id="CHEBI:33019"/>
        <dbReference type="ChEBI" id="CHEBI:57926"/>
        <dbReference type="ChEBI" id="CHEBI:78442"/>
        <dbReference type="ChEBI" id="CHEBI:78534"/>
        <dbReference type="ChEBI" id="CHEBI:456215"/>
        <dbReference type="EC" id="6.1.1.3"/>
    </reaction>
</comment>
<comment type="similarity">
    <text evidence="1 14">Belongs to the class-II aminoacyl-tRNA synthetase family.</text>
</comment>
<comment type="subunit">
    <text evidence="2 14">Homodimer.</text>
</comment>
<keyword evidence="8 14" id="KW-0862">Zinc</keyword>
<dbReference type="PRINTS" id="PR01047">
    <property type="entry name" value="TRNASYNTHTHR"/>
</dbReference>
<dbReference type="CDD" id="cd00771">
    <property type="entry name" value="ThrRS_core"/>
    <property type="match status" value="1"/>
</dbReference>
<dbReference type="InterPro" id="IPR002320">
    <property type="entry name" value="Thr-tRNA-ligase_IIa"/>
</dbReference>
<dbReference type="SUPFAM" id="SSF55186">
    <property type="entry name" value="ThrRS/AlaRS common domain"/>
    <property type="match status" value="1"/>
</dbReference>
<dbReference type="GO" id="GO:0005524">
    <property type="term" value="F:ATP binding"/>
    <property type="evidence" value="ECO:0007669"/>
    <property type="project" value="UniProtKB-UniRule"/>
</dbReference>
<keyword evidence="10 14" id="KW-0694">RNA-binding</keyword>
<dbReference type="FunFam" id="3.30.54.20:FF:000002">
    <property type="entry name" value="Threonine--tRNA ligase"/>
    <property type="match status" value="1"/>
</dbReference>
<feature type="binding site" evidence="14">
    <location>
        <position position="398"/>
    </location>
    <ligand>
        <name>Zn(2+)</name>
        <dbReference type="ChEBI" id="CHEBI:29105"/>
        <note>catalytic</note>
    </ligand>
</feature>
<dbReference type="CDD" id="cd01667">
    <property type="entry name" value="TGS_ThrRS"/>
    <property type="match status" value="1"/>
</dbReference>
<dbReference type="SUPFAM" id="SSF81271">
    <property type="entry name" value="TGS-like"/>
    <property type="match status" value="1"/>
</dbReference>
<comment type="caution">
    <text evidence="17">The sequence shown here is derived from an EMBL/GenBank/DDBJ whole genome shotgun (WGS) entry which is preliminary data.</text>
</comment>
<keyword evidence="5 14" id="KW-0436">Ligase</keyword>
<dbReference type="InterPro" id="IPR006195">
    <property type="entry name" value="aa-tRNA-synth_II"/>
</dbReference>
<proteinExistence type="inferred from homology"/>
<dbReference type="NCBIfam" id="TIGR00418">
    <property type="entry name" value="thrS"/>
    <property type="match status" value="1"/>
</dbReference>
<dbReference type="FunFam" id="3.40.50.800:FF:000001">
    <property type="entry name" value="Threonine--tRNA ligase"/>
    <property type="match status" value="1"/>
</dbReference>
<reference evidence="17 18" key="1">
    <citation type="submission" date="2019-12" db="EMBL/GenBank/DDBJ databases">
        <title>Whole-genome sequencing of Allorhizobium vitis.</title>
        <authorList>
            <person name="Gan H.M."/>
            <person name="Szegedi E."/>
            <person name="Burr T."/>
            <person name="Savka M.A."/>
        </authorList>
    </citation>
    <scope>NUCLEOTIDE SEQUENCE [LARGE SCALE GENOMIC DNA]</scope>
    <source>
        <strain evidence="17 18">CG989</strain>
    </source>
</reference>
<dbReference type="EMBL" id="WPHM01000003">
    <property type="protein sequence ID" value="MUZ57263.1"/>
    <property type="molecule type" value="Genomic_DNA"/>
</dbReference>
<dbReference type="FunFam" id="3.30.980.10:FF:000005">
    <property type="entry name" value="Threonyl-tRNA synthetase, mitochondrial"/>
    <property type="match status" value="1"/>
</dbReference>
<dbReference type="GO" id="GO:0004829">
    <property type="term" value="F:threonine-tRNA ligase activity"/>
    <property type="evidence" value="ECO:0007669"/>
    <property type="project" value="UniProtKB-UniRule"/>
</dbReference>
<keyword evidence="11 14" id="KW-0648">Protein biosynthesis</keyword>
<comment type="subcellular location">
    <subcellularLocation>
        <location evidence="14">Cytoplasm</location>
    </subcellularLocation>
</comment>
<evidence type="ECO:0000256" key="4">
    <source>
        <dbReference type="ARBA" id="ARBA00022555"/>
    </source>
</evidence>
<dbReference type="InterPro" id="IPR002314">
    <property type="entry name" value="aa-tRNA-synt_IIb"/>
</dbReference>
<dbReference type="PANTHER" id="PTHR11451:SF44">
    <property type="entry name" value="THREONINE--TRNA LIGASE, CHLOROPLASTIC_MITOCHONDRIAL 2"/>
    <property type="match status" value="1"/>
</dbReference>
<name>A0AAE5AUI4_AGRVI</name>
<evidence type="ECO:0000313" key="17">
    <source>
        <dbReference type="EMBL" id="MUZ57263.1"/>
    </source>
</evidence>
<dbReference type="GO" id="GO:0000049">
    <property type="term" value="F:tRNA binding"/>
    <property type="evidence" value="ECO:0007669"/>
    <property type="project" value="UniProtKB-KW"/>
</dbReference>
<dbReference type="GO" id="GO:0005829">
    <property type="term" value="C:cytosol"/>
    <property type="evidence" value="ECO:0007669"/>
    <property type="project" value="TreeGrafter"/>
</dbReference>
<gene>
    <name evidence="14 17" type="primary">thrS</name>
    <name evidence="17" type="ORF">GOZ95_07295</name>
</gene>
<evidence type="ECO:0000256" key="11">
    <source>
        <dbReference type="ARBA" id="ARBA00022917"/>
    </source>
</evidence>
<dbReference type="Pfam" id="PF03129">
    <property type="entry name" value="HGTP_anticodon"/>
    <property type="match status" value="1"/>
</dbReference>
<dbReference type="InterPro" id="IPR047246">
    <property type="entry name" value="ThrRS_anticodon"/>
</dbReference>
<dbReference type="EC" id="6.1.1.3" evidence="14"/>
<dbReference type="FunFam" id="3.30.930.10:FF:000002">
    <property type="entry name" value="Threonine--tRNA ligase"/>
    <property type="match status" value="1"/>
</dbReference>
<dbReference type="Gene3D" id="3.30.54.20">
    <property type="match status" value="1"/>
</dbReference>
<keyword evidence="7 14" id="KW-0547">Nucleotide-binding</keyword>